<evidence type="ECO:0000313" key="3">
    <source>
        <dbReference type="EMBL" id="GGJ78576.1"/>
    </source>
</evidence>
<gene>
    <name evidence="3" type="ORF">GCM10011583_07690</name>
</gene>
<accession>A0ABQ2E244</accession>
<dbReference type="PANTHER" id="PTHR39428:SF1">
    <property type="entry name" value="F420H(2)-DEPENDENT QUINONE REDUCTASE RV1261C"/>
    <property type="match status" value="1"/>
</dbReference>
<dbReference type="Pfam" id="PF04075">
    <property type="entry name" value="F420H2_quin_red"/>
    <property type="match status" value="1"/>
</dbReference>
<reference evidence="4" key="1">
    <citation type="journal article" date="2019" name="Int. J. Syst. Evol. Microbiol.">
        <title>The Global Catalogue of Microorganisms (GCM) 10K type strain sequencing project: providing services to taxonomists for standard genome sequencing and annotation.</title>
        <authorList>
            <consortium name="The Broad Institute Genomics Platform"/>
            <consortium name="The Broad Institute Genome Sequencing Center for Infectious Disease"/>
            <person name="Wu L."/>
            <person name="Ma J."/>
        </authorList>
    </citation>
    <scope>NUCLEOTIDE SEQUENCE [LARGE SCALE GENOMIC DNA]</scope>
    <source>
        <strain evidence="4">CGMCC 4.7275</strain>
    </source>
</reference>
<dbReference type="NCBIfam" id="TIGR00026">
    <property type="entry name" value="hi_GC_TIGR00026"/>
    <property type="match status" value="1"/>
</dbReference>
<dbReference type="InterPro" id="IPR012349">
    <property type="entry name" value="Split_barrel_FMN-bd"/>
</dbReference>
<organism evidence="3 4">
    <name type="scientific">Streptomyces camponoticapitis</name>
    <dbReference type="NCBI Taxonomy" id="1616125"/>
    <lineage>
        <taxon>Bacteria</taxon>
        <taxon>Bacillati</taxon>
        <taxon>Actinomycetota</taxon>
        <taxon>Actinomycetes</taxon>
        <taxon>Kitasatosporales</taxon>
        <taxon>Streptomycetaceae</taxon>
        <taxon>Streptomyces</taxon>
    </lineage>
</organism>
<evidence type="ECO:0000256" key="1">
    <source>
        <dbReference type="ARBA" id="ARBA00008710"/>
    </source>
</evidence>
<dbReference type="Gene3D" id="2.30.110.10">
    <property type="entry name" value="Electron Transport, Fmn-binding Protein, Chain A"/>
    <property type="match status" value="1"/>
</dbReference>
<name>A0ABQ2E244_9ACTN</name>
<evidence type="ECO:0000256" key="2">
    <source>
        <dbReference type="ARBA" id="ARBA00049106"/>
    </source>
</evidence>
<sequence>MLFGKEHVKRYQETDGEVGHVWENGTTTLILTTTGRKSGEQRSTPLIYRHHGDDLMVVASHGGAHVAPQWYRNIEADPEVRVQLKGDRFTARARTATAEERPEMWRKMAEVWPAYDEYQTKTDREIPVVVLERV</sequence>
<keyword evidence="4" id="KW-1185">Reference proteome</keyword>
<dbReference type="EMBL" id="BMMV01000002">
    <property type="protein sequence ID" value="GGJ78576.1"/>
    <property type="molecule type" value="Genomic_DNA"/>
</dbReference>
<comment type="similarity">
    <text evidence="1">Belongs to the F420H(2)-dependent quinone reductase family.</text>
</comment>
<evidence type="ECO:0000313" key="4">
    <source>
        <dbReference type="Proteomes" id="UP000660265"/>
    </source>
</evidence>
<dbReference type="Proteomes" id="UP000660265">
    <property type="component" value="Unassembled WGS sequence"/>
</dbReference>
<comment type="caution">
    <text evidence="3">The sequence shown here is derived from an EMBL/GenBank/DDBJ whole genome shotgun (WGS) entry which is preliminary data.</text>
</comment>
<dbReference type="InterPro" id="IPR004378">
    <property type="entry name" value="F420H2_quin_Rdtase"/>
</dbReference>
<protein>
    <submittedName>
        <fullName evidence="3">Nitroreductase</fullName>
    </submittedName>
</protein>
<comment type="catalytic activity">
    <reaction evidence="2">
        <text>oxidized coenzyme F420-(gamma-L-Glu)(n) + a quinol + H(+) = reduced coenzyme F420-(gamma-L-Glu)(n) + a quinone</text>
        <dbReference type="Rhea" id="RHEA:39663"/>
        <dbReference type="Rhea" id="RHEA-COMP:12939"/>
        <dbReference type="Rhea" id="RHEA-COMP:14378"/>
        <dbReference type="ChEBI" id="CHEBI:15378"/>
        <dbReference type="ChEBI" id="CHEBI:24646"/>
        <dbReference type="ChEBI" id="CHEBI:132124"/>
        <dbReference type="ChEBI" id="CHEBI:133980"/>
        <dbReference type="ChEBI" id="CHEBI:139511"/>
    </reaction>
</comment>
<dbReference type="PANTHER" id="PTHR39428">
    <property type="entry name" value="F420H(2)-DEPENDENT QUINONE REDUCTASE RV1261C"/>
    <property type="match status" value="1"/>
</dbReference>
<proteinExistence type="inferred from homology"/>
<dbReference type="SUPFAM" id="SSF50475">
    <property type="entry name" value="FMN-binding split barrel"/>
    <property type="match status" value="1"/>
</dbReference>
<dbReference type="RefSeq" id="WP_189105830.1">
    <property type="nucleotide sequence ID" value="NZ_BMMV01000002.1"/>
</dbReference>